<dbReference type="InterPro" id="IPR050953">
    <property type="entry name" value="N4_N6_ade-DNA_methylase"/>
</dbReference>
<comment type="catalytic activity">
    <reaction evidence="5">
        <text>a 2'-deoxyadenosine in DNA + S-adenosyl-L-methionine = an N(6)-methyl-2'-deoxyadenosine in DNA + S-adenosyl-L-homocysteine + H(+)</text>
        <dbReference type="Rhea" id="RHEA:15197"/>
        <dbReference type="Rhea" id="RHEA-COMP:12418"/>
        <dbReference type="Rhea" id="RHEA-COMP:12419"/>
        <dbReference type="ChEBI" id="CHEBI:15378"/>
        <dbReference type="ChEBI" id="CHEBI:57856"/>
        <dbReference type="ChEBI" id="CHEBI:59789"/>
        <dbReference type="ChEBI" id="CHEBI:90615"/>
        <dbReference type="ChEBI" id="CHEBI:90616"/>
        <dbReference type="EC" id="2.1.1.72"/>
    </reaction>
</comment>
<feature type="domain" description="Type II methyltransferase M.TaqI-like" evidence="6">
    <location>
        <begin position="586"/>
        <end position="774"/>
    </location>
</feature>
<evidence type="ECO:0000256" key="2">
    <source>
        <dbReference type="ARBA" id="ARBA00022603"/>
    </source>
</evidence>
<dbReference type="EMBL" id="CAACVI010000023">
    <property type="protein sequence ID" value="VEN74309.1"/>
    <property type="molecule type" value="Genomic_DNA"/>
</dbReference>
<proteinExistence type="predicted"/>
<protein>
    <recommendedName>
        <fullName evidence="1">site-specific DNA-methyltransferase (adenine-specific)</fullName>
        <ecNumber evidence="1">2.1.1.72</ecNumber>
    </recommendedName>
</protein>
<keyword evidence="3" id="KW-0808">Transferase</keyword>
<dbReference type="GO" id="GO:0032259">
    <property type="term" value="P:methylation"/>
    <property type="evidence" value="ECO:0007669"/>
    <property type="project" value="UniProtKB-KW"/>
</dbReference>
<organism evidence="7">
    <name type="scientific">uncultured Desulfobacteraceae bacterium</name>
    <dbReference type="NCBI Taxonomy" id="218296"/>
    <lineage>
        <taxon>Bacteria</taxon>
        <taxon>Pseudomonadati</taxon>
        <taxon>Thermodesulfobacteriota</taxon>
        <taxon>Desulfobacteria</taxon>
        <taxon>Desulfobacterales</taxon>
        <taxon>Desulfobacteraceae</taxon>
        <taxon>environmental samples</taxon>
    </lineage>
</organism>
<evidence type="ECO:0000256" key="4">
    <source>
        <dbReference type="ARBA" id="ARBA00022691"/>
    </source>
</evidence>
<dbReference type="PANTHER" id="PTHR33841">
    <property type="entry name" value="DNA METHYLTRANSFERASE YEEA-RELATED"/>
    <property type="match status" value="1"/>
</dbReference>
<sequence>MSDHQPLFSKGYLMSCWTLEFKDYRENVDPDIKKRLEAWADKDFQKETVAESAFVDIFFKKIWGYSASGEICKDKGYSLHPQFSIKGAGQKGGTGKADLALGFFGETSPVSRIPQVLCEFKDISSGLDHKQNRKGNNRSPVKQCADYLKMSFERLFGNEPVKPTWGIVTDMNEFRLYYRKTIPFQYQRFIIQKKRGAYQDIALTDDSEEGAWQRFFFWKLFHSDQLLTKSGRSPLEKKIVDQGVHEKSLEKEFYSEYADYRKKLYETLIGSNSNFKGGRGKLVRLAQRLLDRFIFIMFCEDMGSALNFPRNLLRDLLIKESNDEDYDEDDDIVWTRVKKLFVSMRDGTCFREHKMNRFNGGIFEEDAELENLKIPTGVFCAKNQGMNPKSVLSNPGTLLFLSSKYNFGIREDSLRPNIGLYTLGRIFEQSITELEIMEADADGRDSLMRLSKRKTNGVYYTPEWVTKYIVDETIGARLDEIKKELGYDTMPPVTEEDIAMKYGRIPGKRKKNRRHVKDYLSFLEQYEKKVNNLKILDPACGSGAFLIQAFDRVVRERRWIVDERLRINEQGSMSDIEILTNETLSKNLYGVDLNPESVEITRLALWLRTASPRSPLCSLDARIRCGNSLVDSRFYQLRENNPLSKEEKERINAFDWKKAFPEVFQNGGFDIVIGNPPYVKLQNFRKIQGPVAEFLVSAKTDQNRPLYHSAQTGNFDLYLPFIEKGVGLLHSKGKMGYIAPNVWLVNEYGQGLRQWLLKNRKFDRWVDFKSHQVFEEASTYTAIQFFSGSENSGVRYFPSADGDVSQIDWENEKTDQFKFDELPMSKAWTLMPADEWALVNRLKNNNKTLEKFSKGITVGIQTSADYIYHLKKTAPNQYEHVKNPLKGVEVEIEDELMKPLVSGTDAKRYLVPETEIHLLFPYDLSGKKPRLWTEREMKTRYPRGWEFLKAHEKKLRGREKSKFNDIEWHRFGRNQNIDKQEMTKLGVAQTVQGMRVFNDSKAEFYFNNVRVNGILPQNVEDSWYLLGLLNAPVIDFVFKRIAKSKEGGFYEANKQFIAPLPIPDASEEQKQKVGTLAKKLQELHTSRRDKILRVERRLKSSQTEPDKRKITWIWAEAKNKEIASEKLEDVQSYLSAGVALEAKEEDGELSFLVGGVPIIEGIFEDEKDAKWIHAQWSHTARTTHITAKFTAGKLLNHLLVLRKTERSGLKKQTVALAEDLRNLEATIEMNEKKINSAIYKLYDLSDGEIKMIEAG</sequence>
<evidence type="ECO:0000256" key="1">
    <source>
        <dbReference type="ARBA" id="ARBA00011900"/>
    </source>
</evidence>
<evidence type="ECO:0000256" key="5">
    <source>
        <dbReference type="ARBA" id="ARBA00047942"/>
    </source>
</evidence>
<keyword evidence="7" id="KW-0378">Hydrolase</keyword>
<evidence type="ECO:0000256" key="3">
    <source>
        <dbReference type="ARBA" id="ARBA00022679"/>
    </source>
</evidence>
<dbReference type="EC" id="2.1.1.72" evidence="1"/>
<dbReference type="GO" id="GO:0009007">
    <property type="term" value="F:site-specific DNA-methyltransferase (adenine-specific) activity"/>
    <property type="evidence" value="ECO:0007669"/>
    <property type="project" value="UniProtKB-EC"/>
</dbReference>
<dbReference type="Gene3D" id="3.40.50.150">
    <property type="entry name" value="Vaccinia Virus protein VP39"/>
    <property type="match status" value="1"/>
</dbReference>
<dbReference type="InterPro" id="IPR011639">
    <property type="entry name" value="MethylTrfase_TaqI-like_dom"/>
</dbReference>
<dbReference type="Pfam" id="PF07669">
    <property type="entry name" value="Eco57I"/>
    <property type="match status" value="1"/>
</dbReference>
<evidence type="ECO:0000313" key="7">
    <source>
        <dbReference type="EMBL" id="VEN74309.1"/>
    </source>
</evidence>
<keyword evidence="2" id="KW-0489">Methyltransferase</keyword>
<reference evidence="7" key="1">
    <citation type="submission" date="2019-01" db="EMBL/GenBank/DDBJ databases">
        <authorList>
            <consortium name="Genoscope - CEA"/>
            <person name="William W."/>
        </authorList>
    </citation>
    <scope>NUCLEOTIDE SEQUENCE</scope>
    <source>
        <strain evidence="7">CR-1</strain>
    </source>
</reference>
<dbReference type="PROSITE" id="PS00092">
    <property type="entry name" value="N6_MTASE"/>
    <property type="match status" value="1"/>
</dbReference>
<dbReference type="PANTHER" id="PTHR33841:SF1">
    <property type="entry name" value="DNA METHYLTRANSFERASE A"/>
    <property type="match status" value="1"/>
</dbReference>
<dbReference type="GO" id="GO:0003676">
    <property type="term" value="F:nucleic acid binding"/>
    <property type="evidence" value="ECO:0007669"/>
    <property type="project" value="InterPro"/>
</dbReference>
<accession>A0A484HGC5</accession>
<evidence type="ECO:0000259" key="6">
    <source>
        <dbReference type="Pfam" id="PF07669"/>
    </source>
</evidence>
<name>A0A484HGC5_9BACT</name>
<dbReference type="InterPro" id="IPR002052">
    <property type="entry name" value="DNA_methylase_N6_adenine_CS"/>
</dbReference>
<dbReference type="GO" id="GO:0016787">
    <property type="term" value="F:hydrolase activity"/>
    <property type="evidence" value="ECO:0007669"/>
    <property type="project" value="UniProtKB-KW"/>
</dbReference>
<dbReference type="InterPro" id="IPR029063">
    <property type="entry name" value="SAM-dependent_MTases_sf"/>
</dbReference>
<gene>
    <name evidence="7" type="ORF">EPICR_30244</name>
</gene>
<keyword evidence="4" id="KW-0949">S-adenosyl-L-methionine</keyword>
<dbReference type="GO" id="GO:0006304">
    <property type="term" value="P:DNA modification"/>
    <property type="evidence" value="ECO:0007669"/>
    <property type="project" value="InterPro"/>
</dbReference>
<dbReference type="SUPFAM" id="SSF53335">
    <property type="entry name" value="S-adenosyl-L-methionine-dependent methyltransferases"/>
    <property type="match status" value="1"/>
</dbReference>
<dbReference type="PRINTS" id="PR00507">
    <property type="entry name" value="N12N6MTFRASE"/>
</dbReference>
<dbReference type="AlphaFoldDB" id="A0A484HGC5"/>